<dbReference type="GO" id="GO:0051213">
    <property type="term" value="F:dioxygenase activity"/>
    <property type="evidence" value="ECO:0007669"/>
    <property type="project" value="UniProtKB-KW"/>
</dbReference>
<dbReference type="InterPro" id="IPR045605">
    <property type="entry name" value="KshA-like_C"/>
</dbReference>
<organism evidence="8 9">
    <name type="scientific">Sphingomonas lacunae</name>
    <dbReference type="NCBI Taxonomy" id="2698828"/>
    <lineage>
        <taxon>Bacteria</taxon>
        <taxon>Pseudomonadati</taxon>
        <taxon>Pseudomonadota</taxon>
        <taxon>Alphaproteobacteria</taxon>
        <taxon>Sphingomonadales</taxon>
        <taxon>Sphingomonadaceae</taxon>
        <taxon>Sphingomonas</taxon>
    </lineage>
</organism>
<dbReference type="Pfam" id="PF19298">
    <property type="entry name" value="KshA_C"/>
    <property type="match status" value="1"/>
</dbReference>
<dbReference type="AlphaFoldDB" id="A0A6M4ASC4"/>
<keyword evidence="5" id="KW-0408">Iron</keyword>
<keyword evidence="8" id="KW-0223">Dioxygenase</keyword>
<dbReference type="GO" id="GO:0046872">
    <property type="term" value="F:metal ion binding"/>
    <property type="evidence" value="ECO:0007669"/>
    <property type="project" value="UniProtKB-KW"/>
</dbReference>
<evidence type="ECO:0000256" key="3">
    <source>
        <dbReference type="ARBA" id="ARBA00022723"/>
    </source>
</evidence>
<dbReference type="RefSeq" id="WP_169943537.1">
    <property type="nucleotide sequence ID" value="NZ_CP053015.1"/>
</dbReference>
<protein>
    <submittedName>
        <fullName evidence="8">Aromatic ring-hydroxylating dioxygenase subunit alpha</fullName>
    </submittedName>
</protein>
<evidence type="ECO:0000256" key="1">
    <source>
        <dbReference type="ARBA" id="ARBA00001962"/>
    </source>
</evidence>
<dbReference type="KEGG" id="slan:GV829_01745"/>
<dbReference type="InterPro" id="IPR017941">
    <property type="entry name" value="Rieske_2Fe-2S"/>
</dbReference>
<dbReference type="SUPFAM" id="SSF55961">
    <property type="entry name" value="Bet v1-like"/>
    <property type="match status" value="1"/>
</dbReference>
<keyword evidence="2" id="KW-0001">2Fe-2S</keyword>
<dbReference type="InterPro" id="IPR050584">
    <property type="entry name" value="Cholesterol_7-desaturase"/>
</dbReference>
<keyword evidence="6" id="KW-0411">Iron-sulfur</keyword>
<evidence type="ECO:0000256" key="2">
    <source>
        <dbReference type="ARBA" id="ARBA00022714"/>
    </source>
</evidence>
<sequence>MATTADYGLGEFTYPRGWFMIGQSADATRTPVGVRYFGEDMVLYRGDSGRVFLMEAYCPHMGTHLANNTTSYVIKDGTHVEGDNIRCPYHGWRFGPDGRCNQIPYSPVAPPKAAAIKSWPVTERAGCLWIWYDPEGQEADYDLPPFEQWDTPHWVNWNIRMLGELACHPQEVVDNMCDKAHLEPVHGSIDMVHFHNEFDNHVCRQVLAAGHKTLAAEGGAVMTNDTWYTGPGILQSVMVGENPSHMLIAHTPIDDGVVKVWYGLFVKVANATPDETDIATARAYEDAGVDAFAQDFEIWSNKRPCINPMMVRGDGPFDKVRIWYRQFYNPRSEAASYQTRVNGSYVTRGTKESPWDSAA</sequence>
<dbReference type="SUPFAM" id="SSF50022">
    <property type="entry name" value="ISP domain"/>
    <property type="match status" value="1"/>
</dbReference>
<dbReference type="PANTHER" id="PTHR21266">
    <property type="entry name" value="IRON-SULFUR DOMAIN CONTAINING PROTEIN"/>
    <property type="match status" value="1"/>
</dbReference>
<evidence type="ECO:0000259" key="7">
    <source>
        <dbReference type="PROSITE" id="PS51296"/>
    </source>
</evidence>
<evidence type="ECO:0000313" key="9">
    <source>
        <dbReference type="Proteomes" id="UP000503018"/>
    </source>
</evidence>
<reference evidence="8 9" key="1">
    <citation type="submission" date="2020-01" db="EMBL/GenBank/DDBJ databases">
        <title>Sphingomonas sp. strain CSW-10.</title>
        <authorList>
            <person name="Chen W.-M."/>
        </authorList>
    </citation>
    <scope>NUCLEOTIDE SEQUENCE [LARGE SCALE GENOMIC DNA]</scope>
    <source>
        <strain evidence="8 9">CSW-10</strain>
    </source>
</reference>
<evidence type="ECO:0000313" key="8">
    <source>
        <dbReference type="EMBL" id="QJQ31320.1"/>
    </source>
</evidence>
<dbReference type="Proteomes" id="UP000503018">
    <property type="component" value="Chromosome"/>
</dbReference>
<dbReference type="Pfam" id="PF00355">
    <property type="entry name" value="Rieske"/>
    <property type="match status" value="1"/>
</dbReference>
<dbReference type="InterPro" id="IPR036922">
    <property type="entry name" value="Rieske_2Fe-2S_sf"/>
</dbReference>
<comment type="cofactor">
    <cofactor evidence="1">
        <name>Fe cation</name>
        <dbReference type="ChEBI" id="CHEBI:24875"/>
    </cofactor>
</comment>
<dbReference type="PANTHER" id="PTHR21266:SF60">
    <property type="entry name" value="3-KETOSTEROID-9-ALPHA-MONOOXYGENASE, OXYGENASE COMPONENT"/>
    <property type="match status" value="1"/>
</dbReference>
<gene>
    <name evidence="8" type="ORF">GV829_01745</name>
</gene>
<dbReference type="GO" id="GO:0051537">
    <property type="term" value="F:2 iron, 2 sulfur cluster binding"/>
    <property type="evidence" value="ECO:0007669"/>
    <property type="project" value="UniProtKB-KW"/>
</dbReference>
<evidence type="ECO:0000256" key="4">
    <source>
        <dbReference type="ARBA" id="ARBA00023002"/>
    </source>
</evidence>
<dbReference type="PROSITE" id="PS51296">
    <property type="entry name" value="RIESKE"/>
    <property type="match status" value="1"/>
</dbReference>
<keyword evidence="3" id="KW-0479">Metal-binding</keyword>
<keyword evidence="9" id="KW-1185">Reference proteome</keyword>
<dbReference type="Gene3D" id="2.102.10.10">
    <property type="entry name" value="Rieske [2Fe-2S] iron-sulphur domain"/>
    <property type="match status" value="1"/>
</dbReference>
<accession>A0A6M4ASC4</accession>
<evidence type="ECO:0000256" key="5">
    <source>
        <dbReference type="ARBA" id="ARBA00023004"/>
    </source>
</evidence>
<dbReference type="EMBL" id="CP053015">
    <property type="protein sequence ID" value="QJQ31320.1"/>
    <property type="molecule type" value="Genomic_DNA"/>
</dbReference>
<proteinExistence type="predicted"/>
<feature type="domain" description="Rieske" evidence="7">
    <location>
        <begin position="18"/>
        <end position="130"/>
    </location>
</feature>
<dbReference type="Gene3D" id="3.90.380.10">
    <property type="entry name" value="Naphthalene 1,2-dioxygenase Alpha Subunit, Chain A, domain 1"/>
    <property type="match status" value="1"/>
</dbReference>
<name>A0A6M4ASC4_9SPHN</name>
<keyword evidence="4" id="KW-0560">Oxidoreductase</keyword>
<evidence type="ECO:0000256" key="6">
    <source>
        <dbReference type="ARBA" id="ARBA00023014"/>
    </source>
</evidence>
<dbReference type="GO" id="GO:0008203">
    <property type="term" value="P:cholesterol metabolic process"/>
    <property type="evidence" value="ECO:0007669"/>
    <property type="project" value="InterPro"/>
</dbReference>
<dbReference type="CDD" id="cd03469">
    <property type="entry name" value="Rieske_RO_Alpha_N"/>
    <property type="match status" value="1"/>
</dbReference>